<evidence type="ECO:0000256" key="1">
    <source>
        <dbReference type="ARBA" id="ARBA00022729"/>
    </source>
</evidence>
<sequence length="207" mass="22421">MVAGPRAVAVGCESCHGPGSLHVESGGEVKPPYSFSPGRPLPPGDHPMTARPEQRAVETVCYQCHGHVRAQFNLPSHHPLPEGDMTCTRCHPPHKGSAHVAGGTRLRAAEENCLECHPAQRGPFVFEHEALREGCTVCHVPHGSIHPKLLITRDSNLCLRCHFQQVQGGVLRIGGVDHTTRVRQGTCWTAGCHEAVHGSRVNSSLRF</sequence>
<organism evidence="4 5">
    <name type="scientific">Limisphaera ngatamarikiensis</name>
    <dbReference type="NCBI Taxonomy" id="1324935"/>
    <lineage>
        <taxon>Bacteria</taxon>
        <taxon>Pseudomonadati</taxon>
        <taxon>Verrucomicrobiota</taxon>
        <taxon>Verrucomicrobiia</taxon>
        <taxon>Limisphaerales</taxon>
        <taxon>Limisphaeraceae</taxon>
        <taxon>Limisphaera</taxon>
    </lineage>
</organism>
<evidence type="ECO:0000313" key="5">
    <source>
        <dbReference type="Proteomes" id="UP000477311"/>
    </source>
</evidence>
<dbReference type="InterPro" id="IPR036280">
    <property type="entry name" value="Multihaem_cyt_sf"/>
</dbReference>
<dbReference type="Gene3D" id="1.10.1130.10">
    <property type="entry name" value="Flavocytochrome C3, Chain A"/>
    <property type="match status" value="1"/>
</dbReference>
<proteinExistence type="predicted"/>
<dbReference type="PANTHER" id="PTHR35038">
    <property type="entry name" value="DISSIMILATORY SULFITE REDUCTASE SIRA"/>
    <property type="match status" value="1"/>
</dbReference>
<keyword evidence="5" id="KW-1185">Reference proteome</keyword>
<dbReference type="Pfam" id="PF09699">
    <property type="entry name" value="Paired_CXXCH_1"/>
    <property type="match status" value="1"/>
</dbReference>
<feature type="region of interest" description="Disordered" evidence="2">
    <location>
        <begin position="23"/>
        <end position="52"/>
    </location>
</feature>
<feature type="domain" description="Doubled CXXCH motif" evidence="3">
    <location>
        <begin position="128"/>
        <end position="163"/>
    </location>
</feature>
<dbReference type="NCBIfam" id="TIGR01905">
    <property type="entry name" value="paired_CXXCH_1"/>
    <property type="match status" value="1"/>
</dbReference>
<reference evidence="4 5" key="1">
    <citation type="submission" date="2020-02" db="EMBL/GenBank/DDBJ databases">
        <title>Draft genome sequence of Limisphaera ngatamarikiensis NGM72.4T, a thermophilic Verrucomicrobia grouped in subdivision 3.</title>
        <authorList>
            <person name="Carere C.R."/>
            <person name="Steen J."/>
            <person name="Hugenholtz P."/>
            <person name="Stott M.B."/>
        </authorList>
    </citation>
    <scope>NUCLEOTIDE SEQUENCE [LARGE SCALE GENOMIC DNA]</scope>
    <source>
        <strain evidence="4 5">NGM72.4</strain>
    </source>
</reference>
<evidence type="ECO:0000256" key="2">
    <source>
        <dbReference type="SAM" id="MobiDB-lite"/>
    </source>
</evidence>
<evidence type="ECO:0000313" key="4">
    <source>
        <dbReference type="EMBL" id="NGO38633.1"/>
    </source>
</evidence>
<protein>
    <recommendedName>
        <fullName evidence="3">Doubled CXXCH motif domain-containing protein</fullName>
    </recommendedName>
</protein>
<dbReference type="GO" id="GO:0016491">
    <property type="term" value="F:oxidoreductase activity"/>
    <property type="evidence" value="ECO:0007669"/>
    <property type="project" value="TreeGrafter"/>
</dbReference>
<evidence type="ECO:0000259" key="3">
    <source>
        <dbReference type="Pfam" id="PF09699"/>
    </source>
</evidence>
<keyword evidence="1" id="KW-0732">Signal</keyword>
<name>A0A6M1RLW2_9BACT</name>
<comment type="caution">
    <text evidence="4">The sequence shown here is derived from an EMBL/GenBank/DDBJ whole genome shotgun (WGS) entry which is preliminary data.</text>
</comment>
<dbReference type="AlphaFoldDB" id="A0A6M1RLW2"/>
<dbReference type="Proteomes" id="UP000477311">
    <property type="component" value="Unassembled WGS sequence"/>
</dbReference>
<accession>A0A6M1RLW2</accession>
<dbReference type="EMBL" id="JAAKYA010000027">
    <property type="protein sequence ID" value="NGO38633.1"/>
    <property type="molecule type" value="Genomic_DNA"/>
</dbReference>
<dbReference type="InterPro" id="IPR010177">
    <property type="entry name" value="Paired_CXXCH_1"/>
</dbReference>
<dbReference type="PANTHER" id="PTHR35038:SF6">
    <property type="entry name" value="SURFACE LOCALIZED DECAHEME CYTOCHROME C LIPOPROTEIN"/>
    <property type="match status" value="1"/>
</dbReference>
<dbReference type="InterPro" id="IPR051829">
    <property type="entry name" value="Multiheme_Cytochr_ET"/>
</dbReference>
<dbReference type="SUPFAM" id="SSF48695">
    <property type="entry name" value="Multiheme cytochromes"/>
    <property type="match status" value="1"/>
</dbReference>
<gene>
    <name evidence="4" type="ORF">G4L39_04355</name>
</gene>